<organism evidence="1">
    <name type="scientific">Tanacetum cinerariifolium</name>
    <name type="common">Dalmatian daisy</name>
    <name type="synonym">Chrysanthemum cinerariifolium</name>
    <dbReference type="NCBI Taxonomy" id="118510"/>
    <lineage>
        <taxon>Eukaryota</taxon>
        <taxon>Viridiplantae</taxon>
        <taxon>Streptophyta</taxon>
        <taxon>Embryophyta</taxon>
        <taxon>Tracheophyta</taxon>
        <taxon>Spermatophyta</taxon>
        <taxon>Magnoliopsida</taxon>
        <taxon>eudicotyledons</taxon>
        <taxon>Gunneridae</taxon>
        <taxon>Pentapetalae</taxon>
        <taxon>asterids</taxon>
        <taxon>campanulids</taxon>
        <taxon>Asterales</taxon>
        <taxon>Asteraceae</taxon>
        <taxon>Asteroideae</taxon>
        <taxon>Anthemideae</taxon>
        <taxon>Anthemidinae</taxon>
        <taxon>Tanacetum</taxon>
    </lineage>
</organism>
<gene>
    <name evidence="1" type="ORF">Tci_015040</name>
</gene>
<proteinExistence type="predicted"/>
<evidence type="ECO:0000313" key="1">
    <source>
        <dbReference type="EMBL" id="GEU43062.1"/>
    </source>
</evidence>
<protein>
    <submittedName>
        <fullName evidence="1">Uncharacterized protein</fullName>
    </submittedName>
</protein>
<name>A0A6L2K2M7_TANCI</name>
<reference evidence="1" key="1">
    <citation type="journal article" date="2019" name="Sci. Rep.">
        <title>Draft genome of Tanacetum cinerariifolium, the natural source of mosquito coil.</title>
        <authorList>
            <person name="Yamashiro T."/>
            <person name="Shiraishi A."/>
            <person name="Satake H."/>
            <person name="Nakayama K."/>
        </authorList>
    </citation>
    <scope>NUCLEOTIDE SEQUENCE</scope>
</reference>
<dbReference type="AlphaFoldDB" id="A0A6L2K2M7"/>
<accession>A0A6L2K2M7</accession>
<dbReference type="PANTHER" id="PTHR11439">
    <property type="entry name" value="GAG-POL-RELATED RETROTRANSPOSON"/>
    <property type="match status" value="1"/>
</dbReference>
<dbReference type="EMBL" id="BKCJ010001657">
    <property type="protein sequence ID" value="GEU43062.1"/>
    <property type="molecule type" value="Genomic_DNA"/>
</dbReference>
<dbReference type="PANTHER" id="PTHR11439:SF524">
    <property type="entry name" value="RNA-DIRECTED DNA POLYMERASE, PROTEIN KINASE RLK-PELLE-DLSV FAMILY"/>
    <property type="match status" value="1"/>
</dbReference>
<sequence length="278" mass="32193">MEYGHRDNNSTVEFDAFSFSVKEFLTRHILLRCGSLGDLYPVTQHSPIPHDLLSFSPYTWHQRLRHPEEEVLHSFVSLLTTSPTYLLQRIISSPHKEFDMTDMGALNYFLGISVTRDSTCIFLSQKKYAMELLDRAHTASCNPTYTSVDTESKLGADEDPGSDPILYRSLTGGLQYLTFTRLDTSYVLQQVYLYIHDPREPHFLALKRILRYVRAKQQHTLSRSSVEAEYRGVANVVAETAWIHNLFRELHMSLLSATLFFVKVKHILFIKHQQYKQS</sequence>
<comment type="caution">
    <text evidence="1">The sequence shown here is derived from an EMBL/GenBank/DDBJ whole genome shotgun (WGS) entry which is preliminary data.</text>
</comment>